<gene>
    <name evidence="1" type="ORF">FJR47_00970</name>
</gene>
<keyword evidence="2" id="KW-1185">Reference proteome</keyword>
<dbReference type="AlphaFoldDB" id="A0AAJ4A2I0"/>
<accession>A0AAJ4A2I0</accession>
<dbReference type="RefSeq" id="WP_152298631.1">
    <property type="nucleotide sequence ID" value="NZ_CP041166.1"/>
</dbReference>
<name>A0AAJ4A2I0_9BACT</name>
<protein>
    <submittedName>
        <fullName evidence="1">Uncharacterized protein</fullName>
    </submittedName>
</protein>
<organism evidence="1 2">
    <name type="scientific">Sulfurimonas xiamenensis</name>
    <dbReference type="NCBI Taxonomy" id="2590021"/>
    <lineage>
        <taxon>Bacteria</taxon>
        <taxon>Pseudomonadati</taxon>
        <taxon>Campylobacterota</taxon>
        <taxon>Epsilonproteobacteria</taxon>
        <taxon>Campylobacterales</taxon>
        <taxon>Sulfurimonadaceae</taxon>
        <taxon>Sulfurimonas</taxon>
    </lineage>
</organism>
<evidence type="ECO:0000313" key="1">
    <source>
        <dbReference type="EMBL" id="QFR42560.1"/>
    </source>
</evidence>
<dbReference type="EMBL" id="CP041166">
    <property type="protein sequence ID" value="QFR42560.1"/>
    <property type="molecule type" value="Genomic_DNA"/>
</dbReference>
<reference evidence="2" key="1">
    <citation type="submission" date="2019-06" db="EMBL/GenBank/DDBJ databases">
        <title>Sulfurimonas gotlandica sp. nov., a chemoautotrophic and psychrotolerant epsilonproteobacterium isolated from a pelagic redoxcline, and an emended description of the genus Sulfurimonas.</title>
        <authorList>
            <person name="Wang S."/>
            <person name="Jiang L."/>
            <person name="Shao Z."/>
        </authorList>
    </citation>
    <scope>NUCLEOTIDE SEQUENCE [LARGE SCALE GENOMIC DNA]</scope>
    <source>
        <strain evidence="2">1-1N</strain>
    </source>
</reference>
<proteinExistence type="predicted"/>
<dbReference type="Proteomes" id="UP000326061">
    <property type="component" value="Chromosome"/>
</dbReference>
<dbReference type="KEGG" id="suln:FJR47_00970"/>
<sequence>MHTIKLNVGDGIYAHLMFLLKNLKTNELEIVEDEEKEVVQKQECIDFSQFQIDAFKDIKDPLQWQKDIRSEWDRQ</sequence>
<evidence type="ECO:0000313" key="2">
    <source>
        <dbReference type="Proteomes" id="UP000326061"/>
    </source>
</evidence>